<comment type="caution">
    <text evidence="1">The sequence shown here is derived from an EMBL/GenBank/DDBJ whole genome shotgun (WGS) entry which is preliminary data.</text>
</comment>
<keyword evidence="2" id="KW-1185">Reference proteome</keyword>
<evidence type="ECO:0000313" key="1">
    <source>
        <dbReference type="EMBL" id="PTX21360.1"/>
    </source>
</evidence>
<organism evidence="1 2">
    <name type="scientific">Pontibacter mucosus</name>
    <dbReference type="NCBI Taxonomy" id="1649266"/>
    <lineage>
        <taxon>Bacteria</taxon>
        <taxon>Pseudomonadati</taxon>
        <taxon>Bacteroidota</taxon>
        <taxon>Cytophagia</taxon>
        <taxon>Cytophagales</taxon>
        <taxon>Hymenobacteraceae</taxon>
        <taxon>Pontibacter</taxon>
    </lineage>
</organism>
<dbReference type="AlphaFoldDB" id="A0A2T5YPX0"/>
<dbReference type="EMBL" id="QBKI01000002">
    <property type="protein sequence ID" value="PTX21360.1"/>
    <property type="molecule type" value="Genomic_DNA"/>
</dbReference>
<name>A0A2T5YPX0_9BACT</name>
<proteinExistence type="predicted"/>
<gene>
    <name evidence="1" type="ORF">C8N40_102336</name>
</gene>
<protein>
    <submittedName>
        <fullName evidence="1">Uncharacterized protein</fullName>
    </submittedName>
</protein>
<sequence>MRWRHFIVHHYRHKQRYSLFRQSAVQFYGKVRCGRSSAQALCLSTKHDGFTRYAGITSAHAAISNSQPKLMRS</sequence>
<evidence type="ECO:0000313" key="2">
    <source>
        <dbReference type="Proteomes" id="UP000244225"/>
    </source>
</evidence>
<dbReference type="Proteomes" id="UP000244225">
    <property type="component" value="Unassembled WGS sequence"/>
</dbReference>
<accession>A0A2T5YPX0</accession>
<reference evidence="1 2" key="1">
    <citation type="submission" date="2018-04" db="EMBL/GenBank/DDBJ databases">
        <title>Genomic Encyclopedia of Archaeal and Bacterial Type Strains, Phase II (KMG-II): from individual species to whole genera.</title>
        <authorList>
            <person name="Goeker M."/>
        </authorList>
    </citation>
    <scope>NUCLEOTIDE SEQUENCE [LARGE SCALE GENOMIC DNA]</scope>
    <source>
        <strain evidence="1 2">DSM 100162</strain>
    </source>
</reference>